<dbReference type="GO" id="GO:0005886">
    <property type="term" value="C:plasma membrane"/>
    <property type="evidence" value="ECO:0007669"/>
    <property type="project" value="UniProtKB-SubCell"/>
</dbReference>
<evidence type="ECO:0000256" key="3">
    <source>
        <dbReference type="ARBA" id="ARBA00022448"/>
    </source>
</evidence>
<comment type="similarity">
    <text evidence="2 10">Belongs to the MscL family.</text>
</comment>
<dbReference type="PANTHER" id="PTHR30266">
    <property type="entry name" value="MECHANOSENSITIVE CHANNEL MSCL"/>
    <property type="match status" value="1"/>
</dbReference>
<keyword evidence="5 10" id="KW-0812">Transmembrane</keyword>
<organism evidence="11 12">
    <name type="scientific">Cryobacterium flavum</name>
    <dbReference type="NCBI Taxonomy" id="1424659"/>
    <lineage>
        <taxon>Bacteria</taxon>
        <taxon>Bacillati</taxon>
        <taxon>Actinomycetota</taxon>
        <taxon>Actinomycetes</taxon>
        <taxon>Micrococcales</taxon>
        <taxon>Microbacteriaceae</taxon>
        <taxon>Cryobacterium</taxon>
    </lineage>
</organism>
<accession>A0A5E9G2L6</accession>
<dbReference type="NCBIfam" id="TIGR00220">
    <property type="entry name" value="mscL"/>
    <property type="match status" value="1"/>
</dbReference>
<keyword evidence="7 10" id="KW-0406">Ion transport</keyword>
<sequence>MALTKTVSQVIRLEHPVINGFKEFIMRGNVIDLAVAVVIGTAFTAVVTAIVVNIFNPLIAALFDAATLAEALPIPLRSGENPPTLMLGAVIAAIINFVLIAAVVYFVFVLPLNKLKESQDRRRNAGIPAAVVVDPTTELDLLTEIRDLLAKNAAADQGPKH</sequence>
<dbReference type="GO" id="GO:0008381">
    <property type="term" value="F:mechanosensitive monoatomic ion channel activity"/>
    <property type="evidence" value="ECO:0007669"/>
    <property type="project" value="UniProtKB-UniRule"/>
</dbReference>
<evidence type="ECO:0000256" key="5">
    <source>
        <dbReference type="ARBA" id="ARBA00022692"/>
    </source>
</evidence>
<proteinExistence type="inferred from homology"/>
<evidence type="ECO:0000256" key="4">
    <source>
        <dbReference type="ARBA" id="ARBA00022475"/>
    </source>
</evidence>
<comment type="subunit">
    <text evidence="10">Homopentamer.</text>
</comment>
<reference evidence="11 12" key="1">
    <citation type="submission" date="2016-10" db="EMBL/GenBank/DDBJ databases">
        <authorList>
            <person name="Varghese N."/>
            <person name="Submissions S."/>
        </authorList>
    </citation>
    <scope>NUCLEOTIDE SEQUENCE [LARGE SCALE GENOMIC DNA]</scope>
    <source>
        <strain evidence="11 12">CGMCC 1.11215</strain>
    </source>
</reference>
<dbReference type="InterPro" id="IPR037673">
    <property type="entry name" value="MSC/AndL"/>
</dbReference>
<comment type="function">
    <text evidence="10">Channel that opens in response to stretch forces in the membrane lipid bilayer. May participate in the regulation of osmotic pressure changes within the cell.</text>
</comment>
<dbReference type="InterPro" id="IPR019823">
    <property type="entry name" value="Mechanosensitive_channel_CS"/>
</dbReference>
<dbReference type="PRINTS" id="PR01264">
    <property type="entry name" value="MECHCHANNEL"/>
</dbReference>
<dbReference type="AlphaFoldDB" id="A0A5E9G2L6"/>
<dbReference type="PANTHER" id="PTHR30266:SF2">
    <property type="entry name" value="LARGE-CONDUCTANCE MECHANOSENSITIVE CHANNEL"/>
    <property type="match status" value="1"/>
</dbReference>
<feature type="transmembrane region" description="Helical" evidence="10">
    <location>
        <begin position="30"/>
        <end position="55"/>
    </location>
</feature>
<keyword evidence="4 10" id="KW-1003">Cell membrane</keyword>
<dbReference type="Pfam" id="PF01741">
    <property type="entry name" value="MscL"/>
    <property type="match status" value="1"/>
</dbReference>
<evidence type="ECO:0000256" key="10">
    <source>
        <dbReference type="HAMAP-Rule" id="MF_00115"/>
    </source>
</evidence>
<name>A0A5E9G2L6_9MICO</name>
<dbReference type="InterPro" id="IPR036019">
    <property type="entry name" value="MscL_channel"/>
</dbReference>
<evidence type="ECO:0000256" key="1">
    <source>
        <dbReference type="ARBA" id="ARBA00004651"/>
    </source>
</evidence>
<evidence type="ECO:0000256" key="7">
    <source>
        <dbReference type="ARBA" id="ARBA00023065"/>
    </source>
</evidence>
<protein>
    <recommendedName>
        <fullName evidence="10">Large-conductance mechanosensitive channel</fullName>
    </recommendedName>
</protein>
<dbReference type="InterPro" id="IPR001185">
    <property type="entry name" value="MS_channel"/>
</dbReference>
<evidence type="ECO:0000256" key="2">
    <source>
        <dbReference type="ARBA" id="ARBA00007254"/>
    </source>
</evidence>
<keyword evidence="8 10" id="KW-0472">Membrane</keyword>
<evidence type="ECO:0000256" key="8">
    <source>
        <dbReference type="ARBA" id="ARBA00023136"/>
    </source>
</evidence>
<dbReference type="Gene3D" id="1.10.1200.120">
    <property type="entry name" value="Large-conductance mechanosensitive channel, MscL, domain 1"/>
    <property type="match status" value="1"/>
</dbReference>
<keyword evidence="6 10" id="KW-1133">Transmembrane helix</keyword>
<keyword evidence="3 10" id="KW-0813">Transport</keyword>
<evidence type="ECO:0000256" key="6">
    <source>
        <dbReference type="ARBA" id="ARBA00022989"/>
    </source>
</evidence>
<keyword evidence="9 10" id="KW-0407">Ion channel</keyword>
<comment type="subcellular location">
    <subcellularLocation>
        <location evidence="1 10">Cell membrane</location>
        <topology evidence="1 10">Multi-pass membrane protein</topology>
    </subcellularLocation>
</comment>
<feature type="transmembrane region" description="Helical" evidence="10">
    <location>
        <begin position="85"/>
        <end position="112"/>
    </location>
</feature>
<evidence type="ECO:0000313" key="12">
    <source>
        <dbReference type="Proteomes" id="UP000199639"/>
    </source>
</evidence>
<gene>
    <name evidence="10" type="primary">mscL</name>
    <name evidence="11" type="ORF">SAMN05216368_11123</name>
</gene>
<evidence type="ECO:0000256" key="9">
    <source>
        <dbReference type="ARBA" id="ARBA00023303"/>
    </source>
</evidence>
<dbReference type="PROSITE" id="PS01327">
    <property type="entry name" value="MSCL"/>
    <property type="match status" value="1"/>
</dbReference>
<evidence type="ECO:0000313" key="11">
    <source>
        <dbReference type="EMBL" id="SDO13637.1"/>
    </source>
</evidence>
<dbReference type="Proteomes" id="UP000199639">
    <property type="component" value="Unassembled WGS sequence"/>
</dbReference>
<dbReference type="SUPFAM" id="SSF81330">
    <property type="entry name" value="Gated mechanosensitive channel"/>
    <property type="match status" value="1"/>
</dbReference>
<dbReference type="RefSeq" id="WP_233206106.1">
    <property type="nucleotide sequence ID" value="NZ_FNIB01000011.1"/>
</dbReference>
<dbReference type="HAMAP" id="MF_00115">
    <property type="entry name" value="MscL"/>
    <property type="match status" value="1"/>
</dbReference>
<dbReference type="EMBL" id="FNIB01000011">
    <property type="protein sequence ID" value="SDO13637.1"/>
    <property type="molecule type" value="Genomic_DNA"/>
</dbReference>
<dbReference type="STRING" id="1424659.SAMN05216368_11123"/>